<reference evidence="1" key="1">
    <citation type="journal article" date="2015" name="Nature">
        <title>Complex archaea that bridge the gap between prokaryotes and eukaryotes.</title>
        <authorList>
            <person name="Spang A."/>
            <person name="Saw J.H."/>
            <person name="Jorgensen S.L."/>
            <person name="Zaremba-Niedzwiedzka K."/>
            <person name="Martijn J."/>
            <person name="Lind A.E."/>
            <person name="van Eijk R."/>
            <person name="Schleper C."/>
            <person name="Guy L."/>
            <person name="Ettema T.J."/>
        </authorList>
    </citation>
    <scope>NUCLEOTIDE SEQUENCE</scope>
</reference>
<organism evidence="1">
    <name type="scientific">marine sediment metagenome</name>
    <dbReference type="NCBI Taxonomy" id="412755"/>
    <lineage>
        <taxon>unclassified sequences</taxon>
        <taxon>metagenomes</taxon>
        <taxon>ecological metagenomes</taxon>
    </lineage>
</organism>
<sequence length="96" mass="10351">MRLDARTDANQNEIVGALRDVGASVAITSALGKGFPDIVAGYRGINYLIEIKDGSKPPSARRLTPDEQEFHDLWRGAVIVVKNVDEALKAIGAIYA</sequence>
<evidence type="ECO:0000313" key="1">
    <source>
        <dbReference type="EMBL" id="KKN24819.1"/>
    </source>
</evidence>
<accession>A0A0F9P445</accession>
<evidence type="ECO:0008006" key="2">
    <source>
        <dbReference type="Google" id="ProtNLM"/>
    </source>
</evidence>
<gene>
    <name evidence="1" type="ORF">LCGC14_0891110</name>
</gene>
<dbReference type="InterPro" id="IPR011335">
    <property type="entry name" value="Restrct_endonuc-II-like"/>
</dbReference>
<comment type="caution">
    <text evidence="1">The sequence shown here is derived from an EMBL/GenBank/DDBJ whole genome shotgun (WGS) entry which is preliminary data.</text>
</comment>
<proteinExistence type="predicted"/>
<protein>
    <recommendedName>
        <fullName evidence="2">VRR-NUC domain-containing protein</fullName>
    </recommendedName>
</protein>
<name>A0A0F9P445_9ZZZZ</name>
<dbReference type="SUPFAM" id="SSF52980">
    <property type="entry name" value="Restriction endonuclease-like"/>
    <property type="match status" value="1"/>
</dbReference>
<dbReference type="EMBL" id="LAZR01002853">
    <property type="protein sequence ID" value="KKN24819.1"/>
    <property type="molecule type" value="Genomic_DNA"/>
</dbReference>
<dbReference type="AlphaFoldDB" id="A0A0F9P445"/>